<evidence type="ECO:0000259" key="2">
    <source>
        <dbReference type="Pfam" id="PF01370"/>
    </source>
</evidence>
<dbReference type="InterPro" id="IPR036291">
    <property type="entry name" value="NAD(P)-bd_dom_sf"/>
</dbReference>
<comment type="caution">
    <text evidence="3">The sequence shown here is derived from an EMBL/GenBank/DDBJ whole genome shotgun (WGS) entry which is preliminary data.</text>
</comment>
<dbReference type="RefSeq" id="WP_192783170.1">
    <property type="nucleotide sequence ID" value="NZ_JADBEK010000001.1"/>
</dbReference>
<dbReference type="Gene3D" id="3.40.50.720">
    <property type="entry name" value="NAD(P)-binding Rossmann-like Domain"/>
    <property type="match status" value="1"/>
</dbReference>
<comment type="similarity">
    <text evidence="1">Belongs to the NAD(P)-dependent epimerase/dehydratase family.</text>
</comment>
<dbReference type="Pfam" id="PF01370">
    <property type="entry name" value="Epimerase"/>
    <property type="match status" value="1"/>
</dbReference>
<evidence type="ECO:0000256" key="1">
    <source>
        <dbReference type="ARBA" id="ARBA00007637"/>
    </source>
</evidence>
<dbReference type="SUPFAM" id="SSF51735">
    <property type="entry name" value="NAD(P)-binding Rossmann-fold domains"/>
    <property type="match status" value="1"/>
</dbReference>
<evidence type="ECO:0000313" key="4">
    <source>
        <dbReference type="Proteomes" id="UP000633509"/>
    </source>
</evidence>
<gene>
    <name evidence="3" type="ORF">H4W80_000023</name>
</gene>
<dbReference type="EMBL" id="JADBEK010000001">
    <property type="protein sequence ID" value="MBE1581765.1"/>
    <property type="molecule type" value="Genomic_DNA"/>
</dbReference>
<dbReference type="PANTHER" id="PTHR43000">
    <property type="entry name" value="DTDP-D-GLUCOSE 4,6-DEHYDRATASE-RELATED"/>
    <property type="match status" value="1"/>
</dbReference>
<name>A0ABR9LM73_9ACTN</name>
<dbReference type="Proteomes" id="UP000633509">
    <property type="component" value="Unassembled WGS sequence"/>
</dbReference>
<feature type="domain" description="NAD-dependent epimerase/dehydratase" evidence="2">
    <location>
        <begin position="19"/>
        <end position="168"/>
    </location>
</feature>
<accession>A0ABR9LM73</accession>
<dbReference type="InterPro" id="IPR001509">
    <property type="entry name" value="Epimerase_deHydtase"/>
</dbReference>
<proteinExistence type="inferred from homology"/>
<keyword evidence="4" id="KW-1185">Reference proteome</keyword>
<reference evidence="3 4" key="1">
    <citation type="submission" date="2020-10" db="EMBL/GenBank/DDBJ databases">
        <title>Sequencing the genomes of 1000 actinobacteria strains.</title>
        <authorList>
            <person name="Klenk H.-P."/>
        </authorList>
    </citation>
    <scope>NUCLEOTIDE SEQUENCE [LARGE SCALE GENOMIC DNA]</scope>
    <source>
        <strain evidence="3 4">DSM 43173</strain>
    </source>
</reference>
<protein>
    <submittedName>
        <fullName evidence="3">Nucleoside-diphosphate-sugar epimerase</fullName>
    </submittedName>
</protein>
<sequence>MEVVGDGMIARAFVNSRMRLDDVVVFAAGVSRSTTTEAAEFHREADLLHNAISDARAARRRLLYFSTASAHLYGNGDGSPRSEEDPVRPTTAYGRHKAAMEERIRTSGVDHLILRVTEVVGPHQRRHQLLPALFSQVSDGVVTVYRGARRDLVDVADLVTIAAELLSGDLRHATVNIASGHPVTAEEIVSYLMTLSGRAVTKVYVDTPANDYNVSTKRMAQHAPSTARMGFSPTYYRNVIDRYYRA</sequence>
<organism evidence="3 4">
    <name type="scientific">Nonomuraea angiospora</name>
    <dbReference type="NCBI Taxonomy" id="46172"/>
    <lineage>
        <taxon>Bacteria</taxon>
        <taxon>Bacillati</taxon>
        <taxon>Actinomycetota</taxon>
        <taxon>Actinomycetes</taxon>
        <taxon>Streptosporangiales</taxon>
        <taxon>Streptosporangiaceae</taxon>
        <taxon>Nonomuraea</taxon>
    </lineage>
</organism>
<evidence type="ECO:0000313" key="3">
    <source>
        <dbReference type="EMBL" id="MBE1581765.1"/>
    </source>
</evidence>